<dbReference type="InterPro" id="IPR013229">
    <property type="entry name" value="PEGA"/>
</dbReference>
<proteinExistence type="predicted"/>
<gene>
    <name evidence="3" type="ORF">ENN92_00350</name>
</gene>
<protein>
    <submittedName>
        <fullName evidence="3">PEGA domain-containing protein</fullName>
    </submittedName>
</protein>
<dbReference type="Pfam" id="PF08239">
    <property type="entry name" value="SH3_3"/>
    <property type="match status" value="1"/>
</dbReference>
<comment type="caution">
    <text evidence="3">The sequence shown here is derived from an EMBL/GenBank/DDBJ whole genome shotgun (WGS) entry which is preliminary data.</text>
</comment>
<evidence type="ECO:0000259" key="2">
    <source>
        <dbReference type="PROSITE" id="PS51781"/>
    </source>
</evidence>
<accession>A0A7C1DIA3</accession>
<sequence>MTITIANQTENFFQKAKPWISYIILFAFLAGVAYAVSLGMHGLPGLKQKRGVSVVTTQPAEVYLKSNKLGETPLEIEELTSREKEIRIQSIENPELSYTTTMESAANTQFSASRDLGVSAFFSSGHEVWLTKDKTGLTVISQPSGATISIDGAEVGKAPFLQDTITEGEYDLKLSLPGYETQNIRIRIVKGYRLNVSAQLFPIPLPGNPRIFEESGGLWDLTLNNESIAASTERAKAVSYWMRTRPSAVAFGNEPGSSGAEAPVFEYYIDYRGNVYDIEGNAITSEEGVADLREKRVGAYLGFDTNTPGLTTEAKEVYTAIFTGVERATVLQTGTGWLRVRSTPSLSGEEIGKVNVGEVYSVLEKQTGWVKIKLTGDSMGWVSADFVKVE</sequence>
<evidence type="ECO:0000256" key="1">
    <source>
        <dbReference type="SAM" id="Phobius"/>
    </source>
</evidence>
<keyword evidence="1" id="KW-0812">Transmembrane</keyword>
<dbReference type="Proteomes" id="UP000886066">
    <property type="component" value="Unassembled WGS sequence"/>
</dbReference>
<dbReference type="EMBL" id="DSDM01000019">
    <property type="protein sequence ID" value="HDQ88589.1"/>
    <property type="molecule type" value="Genomic_DNA"/>
</dbReference>
<feature type="transmembrane region" description="Helical" evidence="1">
    <location>
        <begin position="19"/>
        <end position="40"/>
    </location>
</feature>
<dbReference type="InterPro" id="IPR003646">
    <property type="entry name" value="SH3-like_bac-type"/>
</dbReference>
<evidence type="ECO:0000313" key="3">
    <source>
        <dbReference type="EMBL" id="HDQ88589.1"/>
    </source>
</evidence>
<dbReference type="Gene3D" id="2.30.30.40">
    <property type="entry name" value="SH3 Domains"/>
    <property type="match status" value="1"/>
</dbReference>
<name>A0A7C1DIA3_UNCKA</name>
<reference evidence="3" key="1">
    <citation type="journal article" date="2020" name="mSystems">
        <title>Genome- and Community-Level Interaction Insights into Carbon Utilization and Element Cycling Functions of Hydrothermarchaeota in Hydrothermal Sediment.</title>
        <authorList>
            <person name="Zhou Z."/>
            <person name="Liu Y."/>
            <person name="Xu W."/>
            <person name="Pan J."/>
            <person name="Luo Z.H."/>
            <person name="Li M."/>
        </authorList>
    </citation>
    <scope>NUCLEOTIDE SEQUENCE [LARGE SCALE GENOMIC DNA]</scope>
    <source>
        <strain evidence="3">SpSt-1219</strain>
    </source>
</reference>
<dbReference type="SMART" id="SM00287">
    <property type="entry name" value="SH3b"/>
    <property type="match status" value="1"/>
</dbReference>
<dbReference type="Pfam" id="PF08308">
    <property type="entry name" value="PEGA"/>
    <property type="match status" value="1"/>
</dbReference>
<keyword evidence="1" id="KW-1133">Transmembrane helix</keyword>
<feature type="domain" description="SH3b" evidence="2">
    <location>
        <begin position="328"/>
        <end position="390"/>
    </location>
</feature>
<dbReference type="PROSITE" id="PS51781">
    <property type="entry name" value="SH3B"/>
    <property type="match status" value="1"/>
</dbReference>
<organism evidence="3">
    <name type="scientific">candidate division WWE3 bacterium</name>
    <dbReference type="NCBI Taxonomy" id="2053526"/>
    <lineage>
        <taxon>Bacteria</taxon>
        <taxon>Katanobacteria</taxon>
    </lineage>
</organism>
<keyword evidence="1" id="KW-0472">Membrane</keyword>
<dbReference type="AlphaFoldDB" id="A0A7C1DIA3"/>